<dbReference type="CDD" id="cd11336">
    <property type="entry name" value="AmyAc_MTSase"/>
    <property type="match status" value="1"/>
</dbReference>
<sequence length="782" mass="84922">MSALPLLSTYRLQMRGDAFTFADATAVVDYLDALGISHVYLSPILSATTGSSHGYDVVDPSTVSSALGGRAGFEQLVQEVRSRGMGVIVDIVPNHVGVGDPRQNAWWWDVLRRGRDSAYAAFFDIDWSADNGADGRIALPVLGSADAVEELTVDRSGDEPLLAYYDKRFPIAPGTDNGTATEIHARQAYRLVAWNSGLIGYRRFFTVDDLAAVRVEDPRVFDAVHAQVASWIDDDLVDGLRVDHPDGLADPAEYLARLRALAGPQRWLVIEKILAEGEPLDLTLPVDGTTGYDALDELAAVFVDPRGEPALTALSRTFTGNDGDAAWLHAQERELERSVLESGLAPEVNRLVRATRREAAPTDETECPESLREAVIAVAARVPVYRADYAPLTTMLPRIVGEVAREKPDLEPALGTFVRALTIGGEAAARFGQICGAATAKAVEDCLFYRAARLVSLQEVGGQPGRFSLGAKQFHLSWAQRAQRLPRAMTTLSTHDTKRSEDVRARIGVLSQVAELWAERLREWNALAPAPDPAIGLFFWQTLFGAWPVDGVVTTELRERLHDYATKALRENGTRSTWTDVDTKFEGAVNNWIDAVCDGPVGEALTELVAELEPHVAAVSLGQKLLQLLGPGVPDVYQGTELWDDSLVDPDNRRPVDFGIRRGLLEEPGSAPAKFTVVQKALRLRRDRPESFVGGVYVPMFAVGPGAENVLAFGRGPSAEDLDVLALSLRHTVALEAAGWGDTVLPLPLGSWTDVFSGRRFSGTVRSADLFGALPVAALVRD</sequence>
<dbReference type="GO" id="GO:0030980">
    <property type="term" value="P:alpha-glucan catabolic process"/>
    <property type="evidence" value="ECO:0007669"/>
    <property type="project" value="TreeGrafter"/>
</dbReference>
<name>A0A2X4U2A0_9NOCA</name>
<dbReference type="GO" id="GO:0005992">
    <property type="term" value="P:trehalose biosynthetic process"/>
    <property type="evidence" value="ECO:0007669"/>
    <property type="project" value="TreeGrafter"/>
</dbReference>
<keyword evidence="2" id="KW-0413">Isomerase</keyword>
<dbReference type="RefSeq" id="WP_072699064.1">
    <property type="nucleotide sequence ID" value="NZ_JAFBBL010000001.1"/>
</dbReference>
<keyword evidence="3" id="KW-1185">Reference proteome</keyword>
<accession>A0A2X4U2A0</accession>
<dbReference type="InterPro" id="IPR012767">
    <property type="entry name" value="Trehalose_TreY"/>
</dbReference>
<dbReference type="InterPro" id="IPR006047">
    <property type="entry name" value="GH13_cat_dom"/>
</dbReference>
<reference evidence="2 3" key="1">
    <citation type="submission" date="2018-06" db="EMBL/GenBank/DDBJ databases">
        <authorList>
            <consortium name="Pathogen Informatics"/>
            <person name="Doyle S."/>
        </authorList>
    </citation>
    <scope>NUCLEOTIDE SEQUENCE [LARGE SCALE GENOMIC DNA]</scope>
    <source>
        <strain evidence="2 3">NCTC10994</strain>
    </source>
</reference>
<dbReference type="InterPro" id="IPR013797">
    <property type="entry name" value="Maltooligo_trehalose_synth_4"/>
</dbReference>
<dbReference type="Gene3D" id="1.10.10.470">
    <property type="entry name" value="Maltooligosyl trehalose synthase, domain 4"/>
    <property type="match status" value="1"/>
</dbReference>
<evidence type="ECO:0000313" key="2">
    <source>
        <dbReference type="EMBL" id="SQI28362.1"/>
    </source>
</evidence>
<dbReference type="Pfam" id="PF00128">
    <property type="entry name" value="Alpha-amylase"/>
    <property type="match status" value="1"/>
</dbReference>
<evidence type="ECO:0000259" key="1">
    <source>
        <dbReference type="SMART" id="SM00642"/>
    </source>
</evidence>
<dbReference type="SMART" id="SM00642">
    <property type="entry name" value="Aamy"/>
    <property type="match status" value="1"/>
</dbReference>
<dbReference type="STRING" id="1219011.GCA_001895045_01047"/>
<dbReference type="Gene3D" id="1.10.150.200">
    <property type="entry name" value="Maltooligosyl trehalose synthase, domain 3"/>
    <property type="match status" value="1"/>
</dbReference>
<gene>
    <name evidence="2" type="primary">treY</name>
    <name evidence="2" type="ORF">NCTC10994_00106</name>
</gene>
<organism evidence="2 3">
    <name type="scientific">Rhodococcus coprophilus</name>
    <dbReference type="NCBI Taxonomy" id="38310"/>
    <lineage>
        <taxon>Bacteria</taxon>
        <taxon>Bacillati</taxon>
        <taxon>Actinomycetota</taxon>
        <taxon>Actinomycetes</taxon>
        <taxon>Mycobacteriales</taxon>
        <taxon>Nocardiaceae</taxon>
        <taxon>Rhodococcus</taxon>
    </lineage>
</organism>
<dbReference type="PANTHER" id="PTHR10357">
    <property type="entry name" value="ALPHA-AMYLASE FAMILY MEMBER"/>
    <property type="match status" value="1"/>
</dbReference>
<proteinExistence type="predicted"/>
<dbReference type="KEGG" id="rcr:NCTC10994_00106"/>
<dbReference type="PANTHER" id="PTHR10357:SF216">
    <property type="entry name" value="MALTOOLIGOSYL TREHALOSE SYNTHASE-RELATED"/>
    <property type="match status" value="1"/>
</dbReference>
<dbReference type="GO" id="GO:0047470">
    <property type="term" value="F:(1,4)-alpha-D-glucan 1-alpha-D-glucosylmutase activity"/>
    <property type="evidence" value="ECO:0007669"/>
    <property type="project" value="UniProtKB-EC"/>
</dbReference>
<dbReference type="SUPFAM" id="SSF51445">
    <property type="entry name" value="(Trans)glycosidases"/>
    <property type="match status" value="1"/>
</dbReference>
<dbReference type="EC" id="5.4.99.15" evidence="2"/>
<dbReference type="Gene3D" id="3.20.20.80">
    <property type="entry name" value="Glycosidases"/>
    <property type="match status" value="1"/>
</dbReference>
<dbReference type="EMBL" id="LS483468">
    <property type="protein sequence ID" value="SQI28362.1"/>
    <property type="molecule type" value="Genomic_DNA"/>
</dbReference>
<evidence type="ECO:0000313" key="3">
    <source>
        <dbReference type="Proteomes" id="UP000249091"/>
    </source>
</evidence>
<dbReference type="InterPro" id="IPR017853">
    <property type="entry name" value="GH"/>
</dbReference>
<dbReference type="NCBIfam" id="TIGR02401">
    <property type="entry name" value="trehalose_TreY"/>
    <property type="match status" value="1"/>
</dbReference>
<feature type="domain" description="Glycosyl hydrolase family 13 catalytic" evidence="1">
    <location>
        <begin position="7"/>
        <end position="381"/>
    </location>
</feature>
<dbReference type="Proteomes" id="UP000249091">
    <property type="component" value="Chromosome 1"/>
</dbReference>
<dbReference type="AlphaFoldDB" id="A0A2X4U2A0"/>
<dbReference type="Gene3D" id="3.30.1590.10">
    <property type="entry name" value="Maltooligosyl trehalose synthase, domain 2"/>
    <property type="match status" value="1"/>
</dbReference>
<protein>
    <submittedName>
        <fullName evidence="2">Maltooligosyl trehalose synthase</fullName>
        <ecNumber evidence="2">5.4.99.15</ecNumber>
    </submittedName>
</protein>